<dbReference type="Pfam" id="PF01063">
    <property type="entry name" value="Aminotran_4"/>
    <property type="match status" value="1"/>
</dbReference>
<accession>A0A0U1PZD3</accession>
<proteinExistence type="predicted"/>
<dbReference type="Proteomes" id="UP000050580">
    <property type="component" value="Unassembled WGS sequence"/>
</dbReference>
<dbReference type="Gene3D" id="3.30.470.10">
    <property type="match status" value="1"/>
</dbReference>
<sequence>MTHPAFALLDDHHAPAERAASRLYTRWQGQLCCDDATQLDEWQARLHAALAQGLHAVLLADYEWGLSLHGLTAATPQGDATRPQLRAELFEQQQLLRQAQVSAWLNAQCPPQHDQADAGLLGWRPGISQQQHAAQLAEIHAAIARGDTYQVNHTFAFEGRAWGSPIALYRSLRSRQRAEFGALLHLPHASAHAQWVLSLSPELFVQVKGRRITARPMKGTAPAGHTPQQMQASCDWLRSDAKNRAENVMIVDLLRNDLGRVARTGSVHVPQLFAVQRNDGVLSMTSTIEAELREGVDLADVLRATFPCGSITGAPKRKTMALIAQIEGHGSSAADARPYHRGLYTGAIGWAALSAHDHDTRGDPQKPTLDYCLSVPIRTLFLDQPERPDQPRRARLPVGAGITWDSRAEDEWRECHLKARFAQHAMAGFALFETMLLPAGAALPAHWHRHCARLTASAQELGFCHALLSSWEEAVQAYIARHHAERTSRPAWRLRMALQQDGTLALTHAVLDPLPHGPVSLTIAPSPSRVPAWLRRHKTTLRADYDAALRQAMAQGAFDALFFNEAGFLTEGARSNVFVRMEDGPDAPWLTPPLSDGVLPGVMRSVLLDDPAWPTREQQLRLEDLRAARAILVTNSLRGALPARLL</sequence>
<name>A0A0U1PZD3_9BURK</name>
<reference evidence="2 3" key="1">
    <citation type="submission" date="2015-05" db="EMBL/GenBank/DDBJ databases">
        <title>Draft genome sequence of Lampropedia sp. CT6, isolated from the microbial mat of a hot water spring, located at Manikaran, India.</title>
        <authorList>
            <person name="Tripathi C."/>
            <person name="Rani P."/>
            <person name="Mahato N.K."/>
            <person name="Lal R."/>
        </authorList>
    </citation>
    <scope>NUCLEOTIDE SEQUENCE [LARGE SCALE GENOMIC DNA]</scope>
    <source>
        <strain evidence="2 3">CT6</strain>
    </source>
</reference>
<dbReference type="Pfam" id="PF00425">
    <property type="entry name" value="Chorismate_bind"/>
    <property type="match status" value="1"/>
</dbReference>
<dbReference type="GO" id="GO:0046820">
    <property type="term" value="F:4-amino-4-deoxychorismate synthase activity"/>
    <property type="evidence" value="ECO:0007669"/>
    <property type="project" value="TreeGrafter"/>
</dbReference>
<dbReference type="Gene3D" id="3.60.120.10">
    <property type="entry name" value="Anthranilate synthase"/>
    <property type="match status" value="1"/>
</dbReference>
<dbReference type="RefSeq" id="WP_046741829.1">
    <property type="nucleotide sequence ID" value="NZ_LBNQ01000024.1"/>
</dbReference>
<dbReference type="PATRIC" id="fig|1610491.3.peg.1722"/>
<dbReference type="InterPro" id="IPR005801">
    <property type="entry name" value="ADC_synthase"/>
</dbReference>
<evidence type="ECO:0000313" key="3">
    <source>
        <dbReference type="Proteomes" id="UP000050580"/>
    </source>
</evidence>
<dbReference type="OrthoDB" id="9803598at2"/>
<dbReference type="EMBL" id="LBNQ01000024">
    <property type="protein sequence ID" value="KKW67874.1"/>
    <property type="molecule type" value="Genomic_DNA"/>
</dbReference>
<dbReference type="InterPro" id="IPR043132">
    <property type="entry name" value="BCAT-like_C"/>
</dbReference>
<feature type="domain" description="Chorismate-utilising enzyme C-terminal" evidence="1">
    <location>
        <begin position="129"/>
        <end position="418"/>
    </location>
</feature>
<dbReference type="GO" id="GO:0000162">
    <property type="term" value="P:L-tryptophan biosynthetic process"/>
    <property type="evidence" value="ECO:0007669"/>
    <property type="project" value="TreeGrafter"/>
</dbReference>
<dbReference type="InterPro" id="IPR036038">
    <property type="entry name" value="Aminotransferase-like"/>
</dbReference>
<dbReference type="Gene3D" id="3.20.10.10">
    <property type="entry name" value="D-amino Acid Aminotransferase, subunit A, domain 2"/>
    <property type="match status" value="1"/>
</dbReference>
<evidence type="ECO:0000259" key="1">
    <source>
        <dbReference type="Pfam" id="PF00425"/>
    </source>
</evidence>
<dbReference type="AlphaFoldDB" id="A0A0U1PZD3"/>
<evidence type="ECO:0000313" key="2">
    <source>
        <dbReference type="EMBL" id="KKW67874.1"/>
    </source>
</evidence>
<organism evidence="2 3">
    <name type="scientific">Lampropedia cohaerens</name>
    <dbReference type="NCBI Taxonomy" id="1610491"/>
    <lineage>
        <taxon>Bacteria</taxon>
        <taxon>Pseudomonadati</taxon>
        <taxon>Pseudomonadota</taxon>
        <taxon>Betaproteobacteria</taxon>
        <taxon>Burkholderiales</taxon>
        <taxon>Comamonadaceae</taxon>
        <taxon>Lampropedia</taxon>
    </lineage>
</organism>
<dbReference type="InterPro" id="IPR019999">
    <property type="entry name" value="Anth_synth_I-like"/>
</dbReference>
<gene>
    <name evidence="2" type="ORF">AAV94_08105</name>
</gene>
<comment type="caution">
    <text evidence="2">The sequence shown here is derived from an EMBL/GenBank/DDBJ whole genome shotgun (WGS) entry which is preliminary data.</text>
</comment>
<dbReference type="SUPFAM" id="SSF56322">
    <property type="entry name" value="ADC synthase"/>
    <property type="match status" value="1"/>
</dbReference>
<dbReference type="STRING" id="1610491.AAV94_08105"/>
<dbReference type="PANTHER" id="PTHR11236">
    <property type="entry name" value="AMINOBENZOATE/ANTHRANILATE SYNTHASE"/>
    <property type="match status" value="1"/>
</dbReference>
<dbReference type="InterPro" id="IPR015890">
    <property type="entry name" value="Chorismate_C"/>
</dbReference>
<dbReference type="SUPFAM" id="SSF56752">
    <property type="entry name" value="D-aminoacid aminotransferase-like PLP-dependent enzymes"/>
    <property type="match status" value="1"/>
</dbReference>
<dbReference type="InterPro" id="IPR001544">
    <property type="entry name" value="Aminotrans_IV"/>
</dbReference>
<dbReference type="InterPro" id="IPR043131">
    <property type="entry name" value="BCAT-like_N"/>
</dbReference>
<keyword evidence="3" id="KW-1185">Reference proteome</keyword>
<protein>
    <recommendedName>
        <fullName evidence="1">Chorismate-utilising enzyme C-terminal domain-containing protein</fullName>
    </recommendedName>
</protein>
<dbReference type="PANTHER" id="PTHR11236:SF50">
    <property type="entry name" value="AMINODEOXYCHORISMATE SYNTHASE COMPONENT 1"/>
    <property type="match status" value="1"/>
</dbReference>